<keyword evidence="6 7" id="KW-0472">Membrane</keyword>
<keyword evidence="2 7" id="KW-0813">Transport</keyword>
<proteinExistence type="inferred from homology"/>
<sequence>MSVQTADAGLDSKLWSGRRRALRRNLTAFLFLLPTFLFLAIFMYQPTVNVIYHTLFRWDGFTVERYVGFKNFITMVNDPNMHIASRNLGWFFLGWMLQRISPFLVAELVFNLKRERSKYWYRTLFVLPMVVPFLVTIMIWKFIYNPLPTTGVLNRMLGSFGLEQWQTAWLSEPSLVILALLFVSFPWISGWPFMIFYAGLQQIPSEVLDASVMDGCNVWQRMVRIDIPLVVTSIQLVAIQTMIGIIQEFAFVLIMTAGGPAKASLVPGLLLFMAAFRGDQMGYGATIGVTMFIAIFILTLLSFRYTTSPFARTRRTRET</sequence>
<dbReference type="PANTHER" id="PTHR30193:SF37">
    <property type="entry name" value="INNER MEMBRANE ABC TRANSPORTER PERMEASE PROTEIN YCJO"/>
    <property type="match status" value="1"/>
</dbReference>
<dbReference type="AlphaFoldDB" id="A0A6B0YUH1"/>
<dbReference type="GO" id="GO:0055085">
    <property type="term" value="P:transmembrane transport"/>
    <property type="evidence" value="ECO:0007669"/>
    <property type="project" value="InterPro"/>
</dbReference>
<keyword evidence="5 7" id="KW-1133">Transmembrane helix</keyword>
<evidence type="ECO:0000256" key="2">
    <source>
        <dbReference type="ARBA" id="ARBA00022448"/>
    </source>
</evidence>
<evidence type="ECO:0000256" key="1">
    <source>
        <dbReference type="ARBA" id="ARBA00004651"/>
    </source>
</evidence>
<protein>
    <submittedName>
        <fullName evidence="9">Sugar ABC transporter permease</fullName>
    </submittedName>
</protein>
<evidence type="ECO:0000256" key="7">
    <source>
        <dbReference type="RuleBase" id="RU363032"/>
    </source>
</evidence>
<dbReference type="GO" id="GO:0005886">
    <property type="term" value="C:plasma membrane"/>
    <property type="evidence" value="ECO:0007669"/>
    <property type="project" value="UniProtKB-SubCell"/>
</dbReference>
<name>A0A6B0YUH1_9CHLR</name>
<dbReference type="InterPro" id="IPR035906">
    <property type="entry name" value="MetI-like_sf"/>
</dbReference>
<dbReference type="EMBL" id="VXRG01000121">
    <property type="protein sequence ID" value="MXY94690.1"/>
    <property type="molecule type" value="Genomic_DNA"/>
</dbReference>
<evidence type="ECO:0000259" key="8">
    <source>
        <dbReference type="PROSITE" id="PS50928"/>
    </source>
</evidence>
<keyword evidence="4 7" id="KW-0812">Transmembrane</keyword>
<feature type="transmembrane region" description="Helical" evidence="7">
    <location>
        <begin position="282"/>
        <end position="305"/>
    </location>
</feature>
<evidence type="ECO:0000313" key="9">
    <source>
        <dbReference type="EMBL" id="MXY94690.1"/>
    </source>
</evidence>
<reference evidence="9" key="1">
    <citation type="submission" date="2019-09" db="EMBL/GenBank/DDBJ databases">
        <title>Characterisation of the sponge microbiome using genome-centric metagenomics.</title>
        <authorList>
            <person name="Engelberts J.P."/>
            <person name="Robbins S.J."/>
            <person name="De Goeij J.M."/>
            <person name="Aranda M."/>
            <person name="Bell S.C."/>
            <person name="Webster N.S."/>
        </authorList>
    </citation>
    <scope>NUCLEOTIDE SEQUENCE</scope>
    <source>
        <strain evidence="9">SB0664_bin_27</strain>
    </source>
</reference>
<feature type="transmembrane region" description="Helical" evidence="7">
    <location>
        <begin position="88"/>
        <end position="112"/>
    </location>
</feature>
<dbReference type="InterPro" id="IPR000515">
    <property type="entry name" value="MetI-like"/>
</dbReference>
<dbReference type="PROSITE" id="PS50928">
    <property type="entry name" value="ABC_TM1"/>
    <property type="match status" value="1"/>
</dbReference>
<feature type="transmembrane region" description="Helical" evidence="7">
    <location>
        <begin position="175"/>
        <end position="198"/>
    </location>
</feature>
<dbReference type="PANTHER" id="PTHR30193">
    <property type="entry name" value="ABC TRANSPORTER PERMEASE PROTEIN"/>
    <property type="match status" value="1"/>
</dbReference>
<feature type="domain" description="ABC transmembrane type-1" evidence="8">
    <location>
        <begin position="84"/>
        <end position="302"/>
    </location>
</feature>
<keyword evidence="3" id="KW-1003">Cell membrane</keyword>
<feature type="transmembrane region" description="Helical" evidence="7">
    <location>
        <begin position="26"/>
        <end position="44"/>
    </location>
</feature>
<comment type="similarity">
    <text evidence="7">Belongs to the binding-protein-dependent transport system permease family.</text>
</comment>
<feature type="transmembrane region" description="Helical" evidence="7">
    <location>
        <begin position="124"/>
        <end position="143"/>
    </location>
</feature>
<evidence type="ECO:0000256" key="6">
    <source>
        <dbReference type="ARBA" id="ARBA00023136"/>
    </source>
</evidence>
<accession>A0A6B0YUH1</accession>
<evidence type="ECO:0000256" key="5">
    <source>
        <dbReference type="ARBA" id="ARBA00022989"/>
    </source>
</evidence>
<dbReference type="InterPro" id="IPR051393">
    <property type="entry name" value="ABC_transporter_permease"/>
</dbReference>
<gene>
    <name evidence="9" type="ORF">F4Y42_14725</name>
</gene>
<organism evidence="9">
    <name type="scientific">Caldilineaceae bacterium SB0664_bin_27</name>
    <dbReference type="NCBI Taxonomy" id="2605260"/>
    <lineage>
        <taxon>Bacteria</taxon>
        <taxon>Bacillati</taxon>
        <taxon>Chloroflexota</taxon>
        <taxon>Caldilineae</taxon>
        <taxon>Caldilineales</taxon>
        <taxon>Caldilineaceae</taxon>
    </lineage>
</organism>
<evidence type="ECO:0000256" key="3">
    <source>
        <dbReference type="ARBA" id="ARBA00022475"/>
    </source>
</evidence>
<dbReference type="SUPFAM" id="SSF161098">
    <property type="entry name" value="MetI-like"/>
    <property type="match status" value="1"/>
</dbReference>
<comment type="caution">
    <text evidence="9">The sequence shown here is derived from an EMBL/GenBank/DDBJ whole genome shotgun (WGS) entry which is preliminary data.</text>
</comment>
<dbReference type="CDD" id="cd06261">
    <property type="entry name" value="TM_PBP2"/>
    <property type="match status" value="1"/>
</dbReference>
<evidence type="ECO:0000256" key="4">
    <source>
        <dbReference type="ARBA" id="ARBA00022692"/>
    </source>
</evidence>
<comment type="subcellular location">
    <subcellularLocation>
        <location evidence="1 7">Cell membrane</location>
        <topology evidence="1 7">Multi-pass membrane protein</topology>
    </subcellularLocation>
</comment>
<dbReference type="Gene3D" id="1.10.3720.10">
    <property type="entry name" value="MetI-like"/>
    <property type="match status" value="1"/>
</dbReference>
<feature type="transmembrane region" description="Helical" evidence="7">
    <location>
        <begin position="249"/>
        <end position="276"/>
    </location>
</feature>
<dbReference type="Pfam" id="PF00528">
    <property type="entry name" value="BPD_transp_1"/>
    <property type="match status" value="1"/>
</dbReference>